<protein>
    <submittedName>
        <fullName evidence="1">Uncharacterized protein</fullName>
    </submittedName>
</protein>
<name>A0AAV2GM70_9ROSI</name>
<dbReference type="AlphaFoldDB" id="A0AAV2GM70"/>
<keyword evidence="2" id="KW-1185">Reference proteome</keyword>
<accession>A0AAV2GM70</accession>
<evidence type="ECO:0000313" key="2">
    <source>
        <dbReference type="Proteomes" id="UP001497516"/>
    </source>
</evidence>
<organism evidence="1 2">
    <name type="scientific">Linum trigynum</name>
    <dbReference type="NCBI Taxonomy" id="586398"/>
    <lineage>
        <taxon>Eukaryota</taxon>
        <taxon>Viridiplantae</taxon>
        <taxon>Streptophyta</taxon>
        <taxon>Embryophyta</taxon>
        <taxon>Tracheophyta</taxon>
        <taxon>Spermatophyta</taxon>
        <taxon>Magnoliopsida</taxon>
        <taxon>eudicotyledons</taxon>
        <taxon>Gunneridae</taxon>
        <taxon>Pentapetalae</taxon>
        <taxon>rosids</taxon>
        <taxon>fabids</taxon>
        <taxon>Malpighiales</taxon>
        <taxon>Linaceae</taxon>
        <taxon>Linum</taxon>
    </lineage>
</organism>
<sequence>MALKELESDLLCLSMHTAMYDNNGEKLVSSGDEKQVIKFKLDDIFSHQQGNKVVLRVSNPERVSNPGTRVGDVEFEEKKFENTEKLGPRRYRKFGYMSTHETGEDNDHSKNHVVKIKELTADSSNLHQV</sequence>
<gene>
    <name evidence="1" type="ORF">LTRI10_LOCUS50748</name>
</gene>
<reference evidence="1 2" key="1">
    <citation type="submission" date="2024-04" db="EMBL/GenBank/DDBJ databases">
        <authorList>
            <person name="Fracassetti M."/>
        </authorList>
    </citation>
    <scope>NUCLEOTIDE SEQUENCE [LARGE SCALE GENOMIC DNA]</scope>
</reference>
<evidence type="ECO:0000313" key="1">
    <source>
        <dbReference type="EMBL" id="CAL1411387.1"/>
    </source>
</evidence>
<dbReference type="Proteomes" id="UP001497516">
    <property type="component" value="Chromosome 9"/>
</dbReference>
<proteinExistence type="predicted"/>
<dbReference type="EMBL" id="OZ034822">
    <property type="protein sequence ID" value="CAL1411387.1"/>
    <property type="molecule type" value="Genomic_DNA"/>
</dbReference>